<proteinExistence type="predicted"/>
<feature type="transmembrane region" description="Helical" evidence="1">
    <location>
        <begin position="240"/>
        <end position="258"/>
    </location>
</feature>
<dbReference type="InterPro" id="IPR036259">
    <property type="entry name" value="MFS_trans_sf"/>
</dbReference>
<dbReference type="GO" id="GO:0005886">
    <property type="term" value="C:plasma membrane"/>
    <property type="evidence" value="ECO:0007669"/>
    <property type="project" value="TreeGrafter"/>
</dbReference>
<evidence type="ECO:0000313" key="2">
    <source>
        <dbReference type="EMBL" id="VVP80952.1"/>
    </source>
</evidence>
<feature type="transmembrane region" description="Helical" evidence="1">
    <location>
        <begin position="353"/>
        <end position="372"/>
    </location>
</feature>
<evidence type="ECO:0000313" key="3">
    <source>
        <dbReference type="Proteomes" id="UP000326452"/>
    </source>
</evidence>
<dbReference type="CDD" id="cd06180">
    <property type="entry name" value="MFS_YjiJ"/>
    <property type="match status" value="1"/>
</dbReference>
<dbReference type="Proteomes" id="UP000326452">
    <property type="component" value="Unassembled WGS sequence"/>
</dbReference>
<keyword evidence="1" id="KW-0472">Membrane</keyword>
<name>A0A5E7S2N1_PSEFL</name>
<dbReference type="RefSeq" id="WP_150692141.1">
    <property type="nucleotide sequence ID" value="NZ_CABVJC010000001.1"/>
</dbReference>
<organism evidence="2 3">
    <name type="scientific">Pseudomonas fluorescens</name>
    <dbReference type="NCBI Taxonomy" id="294"/>
    <lineage>
        <taxon>Bacteria</taxon>
        <taxon>Pseudomonadati</taxon>
        <taxon>Pseudomonadota</taxon>
        <taxon>Gammaproteobacteria</taxon>
        <taxon>Pseudomonadales</taxon>
        <taxon>Pseudomonadaceae</taxon>
        <taxon>Pseudomonas</taxon>
    </lineage>
</organism>
<accession>A0A5E7S2N1</accession>
<feature type="transmembrane region" description="Helical" evidence="1">
    <location>
        <begin position="45"/>
        <end position="64"/>
    </location>
</feature>
<protein>
    <submittedName>
        <fullName evidence="2">Uncharacterized protein</fullName>
    </submittedName>
</protein>
<dbReference type="EMBL" id="CABVJC010000001">
    <property type="protein sequence ID" value="VVP80952.1"/>
    <property type="molecule type" value="Genomic_DNA"/>
</dbReference>
<feature type="transmembrane region" description="Helical" evidence="1">
    <location>
        <begin position="76"/>
        <end position="92"/>
    </location>
</feature>
<dbReference type="InterPro" id="IPR010645">
    <property type="entry name" value="MFS_4"/>
</dbReference>
<keyword evidence="1" id="KW-0812">Transmembrane</keyword>
<dbReference type="PANTHER" id="PTHR23537:SF1">
    <property type="entry name" value="SUGAR TRANSPORTER"/>
    <property type="match status" value="1"/>
</dbReference>
<dbReference type="OrthoDB" id="9797953at2"/>
<gene>
    <name evidence="2" type="ORF">PS941_00784</name>
</gene>
<feature type="transmembrane region" description="Helical" evidence="1">
    <location>
        <begin position="7"/>
        <end position="25"/>
    </location>
</feature>
<dbReference type="Pfam" id="PF06779">
    <property type="entry name" value="MFS_4"/>
    <property type="match status" value="1"/>
</dbReference>
<feature type="transmembrane region" description="Helical" evidence="1">
    <location>
        <begin position="131"/>
        <end position="152"/>
    </location>
</feature>
<dbReference type="PANTHER" id="PTHR23537">
    <property type="match status" value="1"/>
</dbReference>
<feature type="transmembrane region" description="Helical" evidence="1">
    <location>
        <begin position="203"/>
        <end position="220"/>
    </location>
</feature>
<feature type="transmembrane region" description="Helical" evidence="1">
    <location>
        <begin position="164"/>
        <end position="182"/>
    </location>
</feature>
<sequence>MSPLIRLSACFVALMMAMGIGRFALTPQMPHLLSEGQIDLTAAGLIAAANYLGYLLGAVDAMFAHRPQQVQRRLHGGLWLCVLLTLASFWADGFWSHLVLRFGTGVASAWVLVMITSLSQPLAAAAGRPRLGALVFAGPGLGIFLTGLLALVSHLLNQTSATLWLIYAAAALLMMLGVWRLLPTPVATATVVAAPVSPSNRGIGRLAVIYALYGVGYIIPATFLSQMATAQFHGEWQADLFWPCFGLAAALGVLLVSLRRHDPETTRHWLLATLWLQAAGVFACLLGSGLGLALGVILCGTPFLACMQLVMQRSRELAPHATQRNAGMLTACFAVGQLSGPLLAALSSHFSGGLHPALVIAGSGLLIAGGLAMQSTSAGPALCANADATTARR</sequence>
<reference evidence="2 3" key="1">
    <citation type="submission" date="2019-09" db="EMBL/GenBank/DDBJ databases">
        <authorList>
            <person name="Chandra G."/>
            <person name="Truman W A."/>
        </authorList>
    </citation>
    <scope>NUCLEOTIDE SEQUENCE [LARGE SCALE GENOMIC DNA]</scope>
    <source>
        <strain evidence="2">PS941</strain>
    </source>
</reference>
<evidence type="ECO:0000256" key="1">
    <source>
        <dbReference type="SAM" id="Phobius"/>
    </source>
</evidence>
<feature type="transmembrane region" description="Helical" evidence="1">
    <location>
        <begin position="98"/>
        <end position="119"/>
    </location>
</feature>
<dbReference type="SUPFAM" id="SSF103473">
    <property type="entry name" value="MFS general substrate transporter"/>
    <property type="match status" value="1"/>
</dbReference>
<dbReference type="Gene3D" id="1.20.1250.20">
    <property type="entry name" value="MFS general substrate transporter like domains"/>
    <property type="match status" value="1"/>
</dbReference>
<keyword evidence="1" id="KW-1133">Transmembrane helix</keyword>
<dbReference type="AlphaFoldDB" id="A0A5E7S2N1"/>